<dbReference type="PhylomeDB" id="Q9TZB0"/>
<organism evidence="2 3">
    <name type="scientific">Caenorhabditis elegans</name>
    <dbReference type="NCBI Taxonomy" id="6239"/>
    <lineage>
        <taxon>Eukaryota</taxon>
        <taxon>Metazoa</taxon>
        <taxon>Ecdysozoa</taxon>
        <taxon>Nematoda</taxon>
        <taxon>Chromadorea</taxon>
        <taxon>Rhabditida</taxon>
        <taxon>Rhabditina</taxon>
        <taxon>Rhabditomorpha</taxon>
        <taxon>Rhabditoidea</taxon>
        <taxon>Rhabditidae</taxon>
        <taxon>Peloderinae</taxon>
        <taxon>Caenorhabditis</taxon>
    </lineage>
</organism>
<dbReference type="STRING" id="6239.C40A11.4.1"/>
<dbReference type="SMR" id="Q9TZB0"/>
<dbReference type="InParanoid" id="Q9TZB0"/>
<dbReference type="PaxDb" id="6239-C40A11.4"/>
<dbReference type="InterPro" id="IPR000210">
    <property type="entry name" value="BTB/POZ_dom"/>
</dbReference>
<dbReference type="GO" id="GO:0051260">
    <property type="term" value="P:protein homooligomerization"/>
    <property type="evidence" value="ECO:0007669"/>
    <property type="project" value="InterPro"/>
</dbReference>
<dbReference type="eggNOG" id="KOG2716">
    <property type="taxonomic scope" value="Eukaryota"/>
</dbReference>
<sequence>MPVSSTVKLNIGGEAFKTSRTTLSHFNGLFKTMLEKDTATTELSFPHRSPKHFDLILNYMRDGDVLLPRNNKELAEVREEAEFYQLNELARQCDSIWIVQYNKGPREMLRRIAGSKKDILVVWYSTHKDELINCPEDFSFPYFYEQYSDKIDVYFQKVETSNRIENVPCDSCWCPGRKCDDKCHNVEAPSWRFWLYSANRGFHTFDEFSRFKQLFEMRIMKWKDDSHF</sequence>
<dbReference type="SMART" id="SM00225">
    <property type="entry name" value="BTB"/>
    <property type="match status" value="1"/>
</dbReference>
<dbReference type="GeneID" id="173571"/>
<evidence type="ECO:0000313" key="2">
    <source>
        <dbReference type="EMBL" id="CCD66465.1"/>
    </source>
</evidence>
<dbReference type="CTD" id="173571"/>
<reference evidence="2 3" key="1">
    <citation type="journal article" date="1998" name="Science">
        <title>Genome sequence of the nematode C. elegans: a platform for investigating biology.</title>
        <authorList>
            <consortium name="The C. elegans sequencing consortium"/>
            <person name="Sulson J.E."/>
            <person name="Waterston R."/>
        </authorList>
    </citation>
    <scope>NUCLEOTIDE SEQUENCE [LARGE SCALE GENOMIC DNA]</scope>
    <source>
        <strain evidence="2 3">Bristol N2</strain>
    </source>
</reference>
<dbReference type="KEGG" id="cel:CELE_C40A11.4"/>
<dbReference type="OrthoDB" id="2414723at2759"/>
<evidence type="ECO:0000313" key="4">
    <source>
        <dbReference type="WormBase" id="C40A11.4"/>
    </source>
</evidence>
<evidence type="ECO:0000313" key="3">
    <source>
        <dbReference type="Proteomes" id="UP000001940"/>
    </source>
</evidence>
<accession>Q9TZB0</accession>
<dbReference type="InterPro" id="IPR003131">
    <property type="entry name" value="T1-type_BTB"/>
</dbReference>
<dbReference type="WormBase" id="C40A11.4">
    <property type="protein sequence ID" value="CE45662"/>
    <property type="gene ID" value="WBGene00016547"/>
</dbReference>
<dbReference type="PROSITE" id="PS50097">
    <property type="entry name" value="BTB"/>
    <property type="match status" value="1"/>
</dbReference>
<dbReference type="SUPFAM" id="SSF54695">
    <property type="entry name" value="POZ domain"/>
    <property type="match status" value="1"/>
</dbReference>
<keyword evidence="3" id="KW-1185">Reference proteome</keyword>
<feature type="domain" description="BTB" evidence="1">
    <location>
        <begin position="5"/>
        <end position="69"/>
    </location>
</feature>
<dbReference type="InterPro" id="IPR011333">
    <property type="entry name" value="SKP1/BTB/POZ_sf"/>
</dbReference>
<dbReference type="OMA" id="MDENCAL"/>
<gene>
    <name evidence="2 4" type="ORF">C40A11.4</name>
    <name evidence="2" type="ORF">CELE_C40A11.4</name>
</gene>
<dbReference type="Pfam" id="PF02214">
    <property type="entry name" value="BTB_2"/>
    <property type="match status" value="1"/>
</dbReference>
<dbReference type="FunCoup" id="Q9TZB0">
    <property type="interactions" value="79"/>
</dbReference>
<dbReference type="Bgee" id="WBGene00016547">
    <property type="expression patterns" value="Expressed in embryo and 3 other cell types or tissues"/>
</dbReference>
<dbReference type="AlphaFoldDB" id="Q9TZB0"/>
<dbReference type="Proteomes" id="UP000001940">
    <property type="component" value="Chromosome II"/>
</dbReference>
<dbReference type="Gene3D" id="3.30.710.10">
    <property type="entry name" value="Potassium Channel Kv1.1, Chain A"/>
    <property type="match status" value="1"/>
</dbReference>
<proteinExistence type="predicted"/>
<dbReference type="AGR" id="WB:WBGene00016547"/>
<dbReference type="IntAct" id="Q9TZB0">
    <property type="interactions" value="1"/>
</dbReference>
<dbReference type="UCSC" id="C40A11.4">
    <property type="organism name" value="c. elegans"/>
</dbReference>
<dbReference type="RefSeq" id="NP_494195.3">
    <property type="nucleotide sequence ID" value="NM_061794.4"/>
</dbReference>
<dbReference type="PANTHER" id="PTHR11145">
    <property type="entry name" value="BTB/POZ DOMAIN-CONTAINING ADAPTER FOR CUL3-MEDIATED RHOA DEGRADATION PROTEIN FAMILY MEMBER"/>
    <property type="match status" value="1"/>
</dbReference>
<dbReference type="EMBL" id="BX284602">
    <property type="protein sequence ID" value="CCD66465.1"/>
    <property type="molecule type" value="Genomic_DNA"/>
</dbReference>
<dbReference type="InterPro" id="IPR045068">
    <property type="entry name" value="BACURD1-3"/>
</dbReference>
<evidence type="ECO:0000259" key="1">
    <source>
        <dbReference type="PROSITE" id="PS50097"/>
    </source>
</evidence>
<protein>
    <submittedName>
        <fullName evidence="2">BTB domain-containing protein</fullName>
    </submittedName>
</protein>
<dbReference type="HOGENOM" id="CLU_086154_0_0_1"/>
<dbReference type="PANTHER" id="PTHR11145:SF19">
    <property type="entry name" value="BTB DOMAIN-CONTAINING PROTEIN-RELATED"/>
    <property type="match status" value="1"/>
</dbReference>
<dbReference type="CDD" id="cd18316">
    <property type="entry name" value="BTB_POZ_KCTD-like"/>
    <property type="match status" value="1"/>
</dbReference>
<name>Q9TZB0_CAEEL</name>